<evidence type="ECO:0000313" key="1">
    <source>
        <dbReference type="EMBL" id="MFD2562030.1"/>
    </source>
</evidence>
<comment type="caution">
    <text evidence="1">The sequence shown here is derived from an EMBL/GenBank/DDBJ whole genome shotgun (WGS) entry which is preliminary data.</text>
</comment>
<reference evidence="2" key="1">
    <citation type="journal article" date="2019" name="Int. J. Syst. Evol. Microbiol.">
        <title>The Global Catalogue of Microorganisms (GCM) 10K type strain sequencing project: providing services to taxonomists for standard genome sequencing and annotation.</title>
        <authorList>
            <consortium name="The Broad Institute Genomics Platform"/>
            <consortium name="The Broad Institute Genome Sequencing Center for Infectious Disease"/>
            <person name="Wu L."/>
            <person name="Ma J."/>
        </authorList>
    </citation>
    <scope>NUCLEOTIDE SEQUENCE [LARGE SCALE GENOMIC DNA]</scope>
    <source>
        <strain evidence="2">KCTC 52274</strain>
    </source>
</reference>
<proteinExistence type="predicted"/>
<protein>
    <recommendedName>
        <fullName evidence="3">ABC transporter ATP-binding protein</fullName>
    </recommendedName>
</protein>
<dbReference type="Proteomes" id="UP001597319">
    <property type="component" value="Unassembled WGS sequence"/>
</dbReference>
<evidence type="ECO:0000313" key="2">
    <source>
        <dbReference type="Proteomes" id="UP001597319"/>
    </source>
</evidence>
<dbReference type="RefSeq" id="WP_378290262.1">
    <property type="nucleotide sequence ID" value="NZ_JBHULE010000008.1"/>
</dbReference>
<accession>A0ABW5LBS1</accession>
<gene>
    <name evidence="1" type="ORF">ACFSR1_05070</name>
</gene>
<sequence length="80" mass="8896">MPIKSINKGFLKNKNLSFISLLLSVICVGITTKINQDIYLDYISSSGKTRALFGLKELLAYQHQYYYALLGILGTVGALH</sequence>
<organism evidence="1 2">
    <name type="scientific">Aquimarina rubra</name>
    <dbReference type="NCBI Taxonomy" id="1920033"/>
    <lineage>
        <taxon>Bacteria</taxon>
        <taxon>Pseudomonadati</taxon>
        <taxon>Bacteroidota</taxon>
        <taxon>Flavobacteriia</taxon>
        <taxon>Flavobacteriales</taxon>
        <taxon>Flavobacteriaceae</taxon>
        <taxon>Aquimarina</taxon>
    </lineage>
</organism>
<evidence type="ECO:0008006" key="3">
    <source>
        <dbReference type="Google" id="ProtNLM"/>
    </source>
</evidence>
<name>A0ABW5LBS1_9FLAO</name>
<dbReference type="EMBL" id="JBHULE010000008">
    <property type="protein sequence ID" value="MFD2562030.1"/>
    <property type="molecule type" value="Genomic_DNA"/>
</dbReference>
<keyword evidence="2" id="KW-1185">Reference proteome</keyword>